<dbReference type="SUPFAM" id="SSF52540">
    <property type="entry name" value="P-loop containing nucleoside triphosphate hydrolases"/>
    <property type="match status" value="1"/>
</dbReference>
<proteinExistence type="predicted"/>
<feature type="region of interest" description="Disordered" evidence="4">
    <location>
        <begin position="1"/>
        <end position="35"/>
    </location>
</feature>
<dbReference type="SMART" id="SM00248">
    <property type="entry name" value="ANK"/>
    <property type="match status" value="11"/>
</dbReference>
<dbReference type="Pfam" id="PF12796">
    <property type="entry name" value="Ank_2"/>
    <property type="match status" value="4"/>
</dbReference>
<feature type="repeat" description="ANK" evidence="3">
    <location>
        <begin position="1243"/>
        <end position="1275"/>
    </location>
</feature>
<dbReference type="Gene3D" id="3.40.50.300">
    <property type="entry name" value="P-loop containing nucleotide triphosphate hydrolases"/>
    <property type="match status" value="1"/>
</dbReference>
<evidence type="ECO:0000256" key="3">
    <source>
        <dbReference type="PROSITE-ProRule" id="PRU00023"/>
    </source>
</evidence>
<protein>
    <submittedName>
        <fullName evidence="6">Ankyrin repeat domain-containing protein 50</fullName>
    </submittedName>
</protein>
<evidence type="ECO:0000259" key="5">
    <source>
        <dbReference type="Pfam" id="PF24883"/>
    </source>
</evidence>
<dbReference type="EMBL" id="PPTA01000009">
    <property type="protein sequence ID" value="TFB01142.1"/>
    <property type="molecule type" value="Genomic_DNA"/>
</dbReference>
<keyword evidence="1" id="KW-0677">Repeat</keyword>
<dbReference type="SUPFAM" id="SSF48403">
    <property type="entry name" value="Ankyrin repeat"/>
    <property type="match status" value="1"/>
</dbReference>
<evidence type="ECO:0000256" key="4">
    <source>
        <dbReference type="SAM" id="MobiDB-lite"/>
    </source>
</evidence>
<evidence type="ECO:0000313" key="6">
    <source>
        <dbReference type="EMBL" id="TFB01142.1"/>
    </source>
</evidence>
<comment type="caution">
    <text evidence="6">The sequence shown here is derived from an EMBL/GenBank/DDBJ whole genome shotgun (WGS) entry which is preliminary data.</text>
</comment>
<feature type="repeat" description="ANK" evidence="3">
    <location>
        <begin position="941"/>
        <end position="965"/>
    </location>
</feature>
<feature type="repeat" description="ANK" evidence="3">
    <location>
        <begin position="1111"/>
        <end position="1143"/>
    </location>
</feature>
<evidence type="ECO:0000256" key="1">
    <source>
        <dbReference type="ARBA" id="ARBA00022737"/>
    </source>
</evidence>
<dbReference type="InterPro" id="IPR056884">
    <property type="entry name" value="NPHP3-like_N"/>
</dbReference>
<dbReference type="InterPro" id="IPR027417">
    <property type="entry name" value="P-loop_NTPase"/>
</dbReference>
<dbReference type="GeneID" id="300578592"/>
<dbReference type="Pfam" id="PF24883">
    <property type="entry name" value="NPHP3_N"/>
    <property type="match status" value="1"/>
</dbReference>
<dbReference type="PRINTS" id="PR01415">
    <property type="entry name" value="ANKYRIN"/>
</dbReference>
<feature type="repeat" description="ANK" evidence="3">
    <location>
        <begin position="1177"/>
        <end position="1209"/>
    </location>
</feature>
<dbReference type="Pfam" id="PF00023">
    <property type="entry name" value="Ank"/>
    <property type="match status" value="1"/>
</dbReference>
<dbReference type="Gene3D" id="1.25.40.20">
    <property type="entry name" value="Ankyrin repeat-containing domain"/>
    <property type="match status" value="5"/>
</dbReference>
<reference evidence="6 7" key="1">
    <citation type="submission" date="2018-01" db="EMBL/GenBank/DDBJ databases">
        <title>Genome characterization of the sugarcane-associated fungus Trichoderma ghanense CCMA-1212 and their application in lignocelulose bioconversion.</title>
        <authorList>
            <person name="Steindorff A.S."/>
            <person name="Mendes T.D."/>
            <person name="Vilela E.S.D."/>
            <person name="Rodrigues D.S."/>
            <person name="Formighieri E.F."/>
            <person name="Melo I.S."/>
            <person name="Favaro L.C.L."/>
        </authorList>
    </citation>
    <scope>NUCLEOTIDE SEQUENCE [LARGE SCALE GENOMIC DNA]</scope>
    <source>
        <strain evidence="6 7">CCMA-1212</strain>
    </source>
</reference>
<evidence type="ECO:0000313" key="7">
    <source>
        <dbReference type="Proteomes" id="UP001642720"/>
    </source>
</evidence>
<dbReference type="InterPro" id="IPR036770">
    <property type="entry name" value="Ankyrin_rpt-contain_sf"/>
</dbReference>
<accession>A0ABY2H0V2</accession>
<gene>
    <name evidence="6" type="ORF">CCMA1212_006954</name>
</gene>
<feature type="compositionally biased region" description="Low complexity" evidence="4">
    <location>
        <begin position="1"/>
        <end position="15"/>
    </location>
</feature>
<dbReference type="InterPro" id="IPR002110">
    <property type="entry name" value="Ankyrin_rpt"/>
</dbReference>
<feature type="repeat" description="ANK" evidence="3">
    <location>
        <begin position="1043"/>
        <end position="1064"/>
    </location>
</feature>
<organism evidence="6 7">
    <name type="scientific">Trichoderma ghanense</name>
    <dbReference type="NCBI Taxonomy" id="65468"/>
    <lineage>
        <taxon>Eukaryota</taxon>
        <taxon>Fungi</taxon>
        <taxon>Dikarya</taxon>
        <taxon>Ascomycota</taxon>
        <taxon>Pezizomycotina</taxon>
        <taxon>Sordariomycetes</taxon>
        <taxon>Hypocreomycetidae</taxon>
        <taxon>Hypocreales</taxon>
        <taxon>Hypocreaceae</taxon>
        <taxon>Trichoderma</taxon>
    </lineage>
</organism>
<keyword evidence="2 3" id="KW-0040">ANK repeat</keyword>
<dbReference type="PANTHER" id="PTHR24123:SF33">
    <property type="entry name" value="PROTEIN HOS4"/>
    <property type="match status" value="1"/>
</dbReference>
<sequence length="1308" mass="144914">MSSSWWSQWWEQSPSGGNEPTPKKAPTYRIRGVPNDWDKDRLESFLTERDSSSRPSVRSLAVEFHGRSQTATVLFENTNRLPRKIPLPVSGGEFRSLTLDHGFLSITSLFTPSQQDHKVDIIAISGLSGHAFGSFKERNGDYMWLRDSLPYALSDENGNIIARVMIYGYESSLPNSDSFQNLEDLGTALHSTLRTLAFDGTFKPLVFIAHSLGGLVVKQLLIALNNSRDELDKKLRRAVCGIAFFGVPHDGMDIGSLIPMAGDGPNRFLLESLGSYSSQVLSTQQRDFTQALGGQGETEIISFYETRMSPTAVKDDEGRWSMTGEPAVLVSKASATHCRPWENGPEHTCAIYRTHSEMVKFADQDPEYDKVLGRLESLARRAILMRRSPIPPNLSRSERDCLKSLAFEQMQSRGNDIDRAVKGTCEWLLKHQTCRSWATSHRGLLWIKGKPGAGKSTLLKYALSKQRDMPSARDGDLVLSFFFHGRGDALQRTPLGLFRSLLHQILKQIPEALSNLVDSYQEKLREMGAPPEAWQWHPEELWHFLEASLPRIVEIRPIWLFVDALDECGEADAVDLAMKFKSLLDSVSSTAAQGIHICFSCRHYPIPPDLEGAFEICVEYENGHDVSAYVRQKLSETSVRDASSIADLITARASGVFMWARLVLERVLRLERQRASWGKIRDEICSIPPDMDSLYMDHIQRMEDKAASLRLIQWLCFAVKPLSLVEVYWALAINADCQQEFLAECGSEEDYGTDEDMERRVISLSCGLAESVTSSETSIVQFIHQSVKDFFVDKGLLALDSSSATVDEAIGRAHFSLSRTCIRYFSMEEIGRSRSDNGHEKEALFPFICYAVTAWTTHAHESNRLGVSQHDLLQLLHWPSNSLLNRWAHVLNLVVTNGHDRQPRKTNLVQVAARYGIPGALSAILQDAHQITANVDLQDEDERTPLSWAAESGHESIVELLLDTGRAEIDASDCYAQTPLSWAAENGREAIVKLLLGTGEVKVNSRDSHYHTPLSWAAENGHDAVVKLLLDTERADVNVKDKFGQTPLSFAAENGHEAVVKLLLAPEQVVVDAKDSQGQTPLCYAAYRGHVAVVRLLLDIGQAEADIKDKEGRTPLSLAAANGHETVVHILLDRGVGVDSRDGAGRTALSWAAANAHDAMVKLLYSRGAEIDSKDNQYRTPLSWAAANGREAVVALLLDEGVEVDSKSLFDQTPLLLAAANGHEGVVALLLNKGAAVNVKESDGRTPLVRAARRGHEAVVRLLLERNAEVDVENEYGETALSLATRYGHQGVVELLKAHSIPPPGPPL</sequence>
<dbReference type="PANTHER" id="PTHR24123">
    <property type="entry name" value="ANKYRIN REPEAT-CONTAINING"/>
    <property type="match status" value="1"/>
</dbReference>
<feature type="repeat" description="ANK" evidence="3">
    <location>
        <begin position="1144"/>
        <end position="1176"/>
    </location>
</feature>
<dbReference type="PROSITE" id="PS50088">
    <property type="entry name" value="ANK_REPEAT"/>
    <property type="match status" value="8"/>
</dbReference>
<dbReference type="Gene3D" id="3.40.50.1820">
    <property type="entry name" value="alpha/beta hydrolase"/>
    <property type="match status" value="1"/>
</dbReference>
<feature type="repeat" description="ANK" evidence="3">
    <location>
        <begin position="1210"/>
        <end position="1242"/>
    </location>
</feature>
<dbReference type="PROSITE" id="PS50297">
    <property type="entry name" value="ANK_REP_REGION"/>
    <property type="match status" value="8"/>
</dbReference>
<dbReference type="Proteomes" id="UP001642720">
    <property type="component" value="Unassembled WGS sequence"/>
</dbReference>
<dbReference type="InterPro" id="IPR051165">
    <property type="entry name" value="Multifunctional_ANK_Repeat"/>
</dbReference>
<dbReference type="RefSeq" id="XP_073557343.1">
    <property type="nucleotide sequence ID" value="XM_073704142.1"/>
</dbReference>
<evidence type="ECO:0000256" key="2">
    <source>
        <dbReference type="ARBA" id="ARBA00023043"/>
    </source>
</evidence>
<feature type="domain" description="Nephrocystin 3-like N-terminal" evidence="5">
    <location>
        <begin position="423"/>
        <end position="602"/>
    </location>
</feature>
<dbReference type="InterPro" id="IPR029058">
    <property type="entry name" value="AB_hydrolase_fold"/>
</dbReference>
<dbReference type="SUPFAM" id="SSF53474">
    <property type="entry name" value="alpha/beta-Hydrolases"/>
    <property type="match status" value="1"/>
</dbReference>
<keyword evidence="7" id="KW-1185">Reference proteome</keyword>
<name>A0ABY2H0V2_9HYPO</name>
<feature type="repeat" description="ANK" evidence="3">
    <location>
        <begin position="1077"/>
        <end position="1101"/>
    </location>
</feature>